<proteinExistence type="predicted"/>
<dbReference type="Pfam" id="PF13926">
    <property type="entry name" value="DUF4211"/>
    <property type="match status" value="1"/>
</dbReference>
<gene>
    <name evidence="3" type="ORF">EDS130_LOCUS35228</name>
    <name evidence="4" type="ORF">XAT740_LOCUS45119</name>
</gene>
<feature type="domain" description="DUF4211" evidence="2">
    <location>
        <begin position="653"/>
        <end position="757"/>
    </location>
</feature>
<dbReference type="AlphaFoldDB" id="A0A815Z375"/>
<dbReference type="OrthoDB" id="10003257at2759"/>
<dbReference type="EMBL" id="CAJNOR010005834">
    <property type="protein sequence ID" value="CAF1577422.1"/>
    <property type="molecule type" value="Genomic_DNA"/>
</dbReference>
<accession>A0A815Z375</accession>
<evidence type="ECO:0000259" key="2">
    <source>
        <dbReference type="Pfam" id="PF13926"/>
    </source>
</evidence>
<evidence type="ECO:0000256" key="1">
    <source>
        <dbReference type="SAM" id="Coils"/>
    </source>
</evidence>
<sequence length="852" mass="94319">MFSNIVPLTTVGAAQVLSGAVLQTAGNVLPTTTIGNNDVVIIQDTTTQAEIINQLQNQITENQQILIITDDQGQDQYVIIDKDQDINALLQDGSLFSHYPEQQVAQVPTSLQHQILQIASMPTIQTTHLPPVVSTPVPIQPKPTLKPIAPATMNPSIVQHKQSFQSKVNANAFHVQNVEESVQRVTAPPPKRKPIEIHYDPKENSFQNAFLKFLAGEKMSSLETLANESVMRKPKDNVYIGAVNAGIVLSSLGQPTGTMGYQTYMVNDESRIEEIMVIGRPLYDDSKGVKINPLLKNLPATANNQSTTFLPQTITLTPNAQQQNLNALSGLFRNAQSNVLNTTTTITLPQHLIDQLGAGALTVTQPTSGTEGIEPATASAAAILSQLNEMVQGQQQQQQASQSTAAYLSNDLLATADPSRIQSEKEKADTLLAAAISKTNFGATSSNLNTTNESIYQPTTTNSSSYMMDIDRPSRAAAALYDLKNEQLQLANAALQQHQQQAVNERIQQDTSIDGKQSDMSTDTVAAPNQTVTAAAGGQQFTEEVTEMGPEIPFEIGQFLLYKGHFLNLLHFPIWKVHTKTLLLKYDTVLADSEIAWEATDEGMFYTNVLEDYVPLKCELKGLHNNQEVVRIASDSHPIKLKIHGHMSAVRIQHDVYAQVLVNHVYDADVLPRIKANTDEYATYIRLIDEMLEQRYNYVIQSRRTIETFPYAVAKYPLLDIIAQPQRQLHCQVTEDKSQSVSHTLRFHGNQYDADTLKASDTPLQTLEIFVCENIAALAQTAHQLKHHVYHMFCHAQQKVAELQTLNPTADATELISAICGDTTWLQELFERFDSIMQQADNYIFCNVDIAW</sequence>
<evidence type="ECO:0000313" key="3">
    <source>
        <dbReference type="EMBL" id="CAF1386434.1"/>
    </source>
</evidence>
<evidence type="ECO:0000313" key="5">
    <source>
        <dbReference type="Proteomes" id="UP000663828"/>
    </source>
</evidence>
<keyword evidence="1" id="KW-0175">Coiled coil</keyword>
<dbReference type="Proteomes" id="UP000663828">
    <property type="component" value="Unassembled WGS sequence"/>
</dbReference>
<reference evidence="4" key="1">
    <citation type="submission" date="2021-02" db="EMBL/GenBank/DDBJ databases">
        <authorList>
            <person name="Nowell W R."/>
        </authorList>
    </citation>
    <scope>NUCLEOTIDE SEQUENCE</scope>
</reference>
<dbReference type="EMBL" id="CAJNOJ010000306">
    <property type="protein sequence ID" value="CAF1386434.1"/>
    <property type="molecule type" value="Genomic_DNA"/>
</dbReference>
<dbReference type="Proteomes" id="UP000663852">
    <property type="component" value="Unassembled WGS sequence"/>
</dbReference>
<comment type="caution">
    <text evidence="4">The sequence shown here is derived from an EMBL/GenBank/DDBJ whole genome shotgun (WGS) entry which is preliminary data.</text>
</comment>
<dbReference type="InterPro" id="IPR025451">
    <property type="entry name" value="DUF4211"/>
</dbReference>
<protein>
    <recommendedName>
        <fullName evidence="2">DUF4211 domain-containing protein</fullName>
    </recommendedName>
</protein>
<keyword evidence="5" id="KW-1185">Reference proteome</keyword>
<name>A0A815Z375_ADIRI</name>
<evidence type="ECO:0000313" key="4">
    <source>
        <dbReference type="EMBL" id="CAF1577422.1"/>
    </source>
</evidence>
<feature type="coiled-coil region" evidence="1">
    <location>
        <begin position="481"/>
        <end position="508"/>
    </location>
</feature>
<organism evidence="4 5">
    <name type="scientific">Adineta ricciae</name>
    <name type="common">Rotifer</name>
    <dbReference type="NCBI Taxonomy" id="249248"/>
    <lineage>
        <taxon>Eukaryota</taxon>
        <taxon>Metazoa</taxon>
        <taxon>Spiralia</taxon>
        <taxon>Gnathifera</taxon>
        <taxon>Rotifera</taxon>
        <taxon>Eurotatoria</taxon>
        <taxon>Bdelloidea</taxon>
        <taxon>Adinetida</taxon>
        <taxon>Adinetidae</taxon>
        <taxon>Adineta</taxon>
    </lineage>
</organism>